<accession>A0AA39XRX4</accession>
<evidence type="ECO:0000259" key="4">
    <source>
        <dbReference type="PROSITE" id="PS50157"/>
    </source>
</evidence>
<gene>
    <name evidence="5" type="ORF">B0T16DRAFT_462331</name>
</gene>
<feature type="domain" description="C2H2-type" evidence="4">
    <location>
        <begin position="390"/>
        <end position="419"/>
    </location>
</feature>
<feature type="region of interest" description="Disordered" evidence="3">
    <location>
        <begin position="741"/>
        <end position="791"/>
    </location>
</feature>
<dbReference type="PROSITE" id="PS50157">
    <property type="entry name" value="ZINC_FINGER_C2H2_2"/>
    <property type="match status" value="1"/>
</dbReference>
<organism evidence="5 6">
    <name type="scientific">Cercophora newfieldiana</name>
    <dbReference type="NCBI Taxonomy" id="92897"/>
    <lineage>
        <taxon>Eukaryota</taxon>
        <taxon>Fungi</taxon>
        <taxon>Dikarya</taxon>
        <taxon>Ascomycota</taxon>
        <taxon>Pezizomycotina</taxon>
        <taxon>Sordariomycetes</taxon>
        <taxon>Sordariomycetidae</taxon>
        <taxon>Sordariales</taxon>
        <taxon>Lasiosphaeriaceae</taxon>
        <taxon>Cercophora</taxon>
    </lineage>
</organism>
<feature type="region of interest" description="Disordered" evidence="3">
    <location>
        <begin position="1214"/>
        <end position="1241"/>
    </location>
</feature>
<dbReference type="InterPro" id="IPR059095">
    <property type="entry name" value="Znf_C2H2_17_2nd"/>
</dbReference>
<dbReference type="PANTHER" id="PTHR35391">
    <property type="entry name" value="C2H2-TYPE DOMAIN-CONTAINING PROTEIN-RELATED"/>
    <property type="match status" value="1"/>
</dbReference>
<dbReference type="InterPro" id="IPR058925">
    <property type="entry name" value="zf-C2H2_AcuF"/>
</dbReference>
<dbReference type="PANTHER" id="PTHR35391:SF7">
    <property type="entry name" value="C2H2-TYPE DOMAIN-CONTAINING PROTEIN"/>
    <property type="match status" value="1"/>
</dbReference>
<dbReference type="AlphaFoldDB" id="A0AA39XRX4"/>
<dbReference type="Pfam" id="PF26082">
    <property type="entry name" value="zf-C2H2_AcuF"/>
    <property type="match status" value="1"/>
</dbReference>
<feature type="compositionally biased region" description="Basic and acidic residues" evidence="3">
    <location>
        <begin position="1151"/>
        <end position="1171"/>
    </location>
</feature>
<name>A0AA39XRX4_9PEZI</name>
<feature type="region of interest" description="Disordered" evidence="3">
    <location>
        <begin position="479"/>
        <end position="510"/>
    </location>
</feature>
<keyword evidence="1" id="KW-0862">Zinc</keyword>
<dbReference type="InterPro" id="IPR013087">
    <property type="entry name" value="Znf_C2H2_type"/>
</dbReference>
<evidence type="ECO:0000256" key="2">
    <source>
        <dbReference type="SAM" id="Coils"/>
    </source>
</evidence>
<dbReference type="EMBL" id="JAULSV010000007">
    <property type="protein sequence ID" value="KAK0638561.1"/>
    <property type="molecule type" value="Genomic_DNA"/>
</dbReference>
<protein>
    <recommendedName>
        <fullName evidence="4">C2H2-type domain-containing protein</fullName>
    </recommendedName>
</protein>
<feature type="compositionally biased region" description="Basic and acidic residues" evidence="3">
    <location>
        <begin position="782"/>
        <end position="791"/>
    </location>
</feature>
<keyword evidence="6" id="KW-1185">Reference proteome</keyword>
<evidence type="ECO:0000313" key="6">
    <source>
        <dbReference type="Proteomes" id="UP001174936"/>
    </source>
</evidence>
<feature type="region of interest" description="Disordered" evidence="3">
    <location>
        <begin position="892"/>
        <end position="1192"/>
    </location>
</feature>
<evidence type="ECO:0000313" key="5">
    <source>
        <dbReference type="EMBL" id="KAK0638561.1"/>
    </source>
</evidence>
<proteinExistence type="predicted"/>
<dbReference type="Pfam" id="PF26176">
    <property type="entry name" value="zf_C2H2_17_2"/>
    <property type="match status" value="1"/>
</dbReference>
<dbReference type="PROSITE" id="PS00028">
    <property type="entry name" value="ZINC_FINGER_C2H2_1"/>
    <property type="match status" value="1"/>
</dbReference>
<feature type="compositionally biased region" description="Basic and acidic residues" evidence="3">
    <location>
        <begin position="1103"/>
        <end position="1132"/>
    </location>
</feature>
<dbReference type="GO" id="GO:0008270">
    <property type="term" value="F:zinc ion binding"/>
    <property type="evidence" value="ECO:0007669"/>
    <property type="project" value="UniProtKB-KW"/>
</dbReference>
<feature type="region of interest" description="Disordered" evidence="3">
    <location>
        <begin position="808"/>
        <end position="830"/>
    </location>
</feature>
<keyword evidence="1" id="KW-0479">Metal-binding</keyword>
<evidence type="ECO:0000256" key="1">
    <source>
        <dbReference type="PROSITE-ProRule" id="PRU00042"/>
    </source>
</evidence>
<dbReference type="Proteomes" id="UP001174936">
    <property type="component" value="Unassembled WGS sequence"/>
</dbReference>
<feature type="compositionally biased region" description="Pro residues" evidence="3">
    <location>
        <begin position="1030"/>
        <end position="1044"/>
    </location>
</feature>
<dbReference type="SMART" id="SM00355">
    <property type="entry name" value="ZnF_C2H2"/>
    <property type="match status" value="4"/>
</dbReference>
<feature type="compositionally biased region" description="Basic and acidic residues" evidence="3">
    <location>
        <begin position="117"/>
        <end position="126"/>
    </location>
</feature>
<evidence type="ECO:0000256" key="3">
    <source>
        <dbReference type="SAM" id="MobiDB-lite"/>
    </source>
</evidence>
<keyword evidence="1" id="KW-0863">Zinc-finger</keyword>
<feature type="compositionally biased region" description="Polar residues" evidence="3">
    <location>
        <begin position="907"/>
        <end position="923"/>
    </location>
</feature>
<comment type="caution">
    <text evidence="5">The sequence shown here is derived from an EMBL/GenBank/DDBJ whole genome shotgun (WGS) entry which is preliminary data.</text>
</comment>
<feature type="coiled-coil region" evidence="2">
    <location>
        <begin position="836"/>
        <end position="892"/>
    </location>
</feature>
<keyword evidence="2" id="KW-0175">Coiled coil</keyword>
<feature type="compositionally biased region" description="Basic and acidic residues" evidence="3">
    <location>
        <begin position="947"/>
        <end position="1023"/>
    </location>
</feature>
<feature type="compositionally biased region" description="Polar residues" evidence="3">
    <location>
        <begin position="1180"/>
        <end position="1192"/>
    </location>
</feature>
<feature type="region of interest" description="Disordered" evidence="3">
    <location>
        <begin position="117"/>
        <end position="149"/>
    </location>
</feature>
<sequence>MPGTQGAGSTDPGFGPIARRVQTALQGFRALVDATKAGHDGPQQLDSRPFLPLLENEVIRFKMWAGNLGAHQAGRASLDYRLREASHLQEQVVYLLRDVSESLQDALAIIRPQNARRDEDTARDIDAETLPDDVSDGSFTDSDTDEPPAETRLSTICMDIREAIDCLLRLSVAIANPAPHERFRKFGAEDISYREPHDIAYVRDKFPKLDQDTTKVLGKAITRRRQFFRYRLAHHEKLAAGLEPVAAKEGDDSRTEIVPKTIASTLPEHIKAMSNIDLRNDIIDEDDRSDTAASMTSYATSAGFLAEVQDGEAPPLRVPALPQEAELGSFECTFCYRMISASTRAAWKRHVFSDLRPYTCLFKGCLDYNTDFERRGQWRAHVSQHHWTSWSCPFRCDGTYTSVSDLDEHLKQSHLPDAPANQLQAVSTLGESPASETTTIDCPICRHSTIGLRQYTRHVGRHLEQLALFALPDIGQDAGVSDEEAGSDSAASALGTDDKLPGGDEMQPQSDTANIEVDQFNPPSSHARDEFAGTYNPGEWVSVLLPSGERQRGVVKTRSHIGSKIQLDGTPTKPFWSYFVSLNGRPDQEVFVNDTHIFPLDIDGDDANMSDGKAPYLCFWEDCAQSKPGHGFTRQSDFMDHLKRVHVTELENHPTGSQHTKLWEYIEEYLSARHKATDMRNQNLVVTQGVPSDHKTAHHKFENAEAGSEFSRHMLGVRGDVQRILGGDEIRRIVLESGRKTMKGLTEQARTEDQVSPPSSPGPLSTGTSWVPLPDTLTGVTSDDRPLSEENKEAKWKKYEMEAFGTENEGSAEVGHLDNGELGGADDGRGERNKRILNLRARLERASTILEEIEEVEPDPGEHAVFEDEHTRRALREEIVRLRAKLDQDDKAALGVSAPQPPHKLPGSQQDTITGDAESSQEPGPSHPSWPGPTLIEETGASSTGHSTEDVRDRSPSPPRDGKEKTRKEKKERSRPETASKKRGENDKAREAEHNREMERVRRRFEEPRDGDGQRGGARRLESYIEPLGTPAPRPKVQAPPPQHRVPYSASKTPPDTQIPVGLTSSGQPPVPTETGKMPPSEGSIAASGNPTPEVQELEEGEEARGGEKKDSQGAEREEGDRAGKQRRRSEADAEDMDVERLRKRFGSAQNEDKCKSESSSKSKRSGRESYVEPLGASTPRPTIQSAPAQQYPPSAIAVPRVVHPAVVVNYSDTWEDEDESYHPYPLPRSQRSHQRDPSHR</sequence>
<reference evidence="5" key="1">
    <citation type="submission" date="2023-06" db="EMBL/GenBank/DDBJ databases">
        <title>Genome-scale phylogeny and comparative genomics of the fungal order Sordariales.</title>
        <authorList>
            <consortium name="Lawrence Berkeley National Laboratory"/>
            <person name="Hensen N."/>
            <person name="Bonometti L."/>
            <person name="Westerberg I."/>
            <person name="Brannstrom I.O."/>
            <person name="Guillou S."/>
            <person name="Cros-Aarteil S."/>
            <person name="Calhoun S."/>
            <person name="Haridas S."/>
            <person name="Kuo A."/>
            <person name="Mondo S."/>
            <person name="Pangilinan J."/>
            <person name="Riley R."/>
            <person name="Labutti K."/>
            <person name="Andreopoulos B."/>
            <person name="Lipzen A."/>
            <person name="Chen C."/>
            <person name="Yanf M."/>
            <person name="Daum C."/>
            <person name="Ng V."/>
            <person name="Clum A."/>
            <person name="Steindorff A."/>
            <person name="Ohm R."/>
            <person name="Martin F."/>
            <person name="Silar P."/>
            <person name="Natvig D."/>
            <person name="Lalanne C."/>
            <person name="Gautier V."/>
            <person name="Ament-Velasquez S.L."/>
            <person name="Kruys A."/>
            <person name="Hutchinson M.I."/>
            <person name="Powell A.J."/>
            <person name="Barry K."/>
            <person name="Miller A.N."/>
            <person name="Grigoriev I.V."/>
            <person name="Debuchy R."/>
            <person name="Gladieux P."/>
            <person name="Thoren M.H."/>
            <person name="Johannesson H."/>
        </authorList>
    </citation>
    <scope>NUCLEOTIDE SEQUENCE</scope>
    <source>
        <strain evidence="5">SMH2532-1</strain>
    </source>
</reference>